<dbReference type="AlphaFoldDB" id="A0A2S9Y465"/>
<name>A0A2S9Y465_9BACT</name>
<dbReference type="EMBL" id="PVNL01000119">
    <property type="protein sequence ID" value="PRP99884.1"/>
    <property type="molecule type" value="Genomic_DNA"/>
</dbReference>
<dbReference type="Proteomes" id="UP000238823">
    <property type="component" value="Unassembled WGS sequence"/>
</dbReference>
<gene>
    <name evidence="2" type="ORF">ENSA7_61010</name>
</gene>
<reference evidence="2 3" key="1">
    <citation type="submission" date="2018-03" db="EMBL/GenBank/DDBJ databases">
        <title>Draft Genome Sequences of the Obligatory Marine Myxobacteria Enhygromyxa salina SWB007.</title>
        <authorList>
            <person name="Poehlein A."/>
            <person name="Moghaddam J.A."/>
            <person name="Harms H."/>
            <person name="Alanjari M."/>
            <person name="Koenig G.M."/>
            <person name="Daniel R."/>
            <person name="Schaeberle T.F."/>
        </authorList>
    </citation>
    <scope>NUCLEOTIDE SEQUENCE [LARGE SCALE GENOMIC DNA]</scope>
    <source>
        <strain evidence="2 3">SWB007</strain>
    </source>
</reference>
<evidence type="ECO:0000256" key="1">
    <source>
        <dbReference type="SAM" id="MobiDB-lite"/>
    </source>
</evidence>
<feature type="region of interest" description="Disordered" evidence="1">
    <location>
        <begin position="40"/>
        <end position="73"/>
    </location>
</feature>
<protein>
    <submittedName>
        <fullName evidence="2">Uncharacterized protein</fullName>
    </submittedName>
</protein>
<comment type="caution">
    <text evidence="2">The sequence shown here is derived from an EMBL/GenBank/DDBJ whole genome shotgun (WGS) entry which is preliminary data.</text>
</comment>
<accession>A0A2S9Y465</accession>
<proteinExistence type="predicted"/>
<sequence length="73" mass="7651">MIIPGNTSLGEMPDTSWFAGYAQADFHLNPAMYPPSIETAASWMSGDPGNDIDGHSRPGNDGTPDFAGADLVP</sequence>
<evidence type="ECO:0000313" key="2">
    <source>
        <dbReference type="EMBL" id="PRP99884.1"/>
    </source>
</evidence>
<organism evidence="2 3">
    <name type="scientific">Enhygromyxa salina</name>
    <dbReference type="NCBI Taxonomy" id="215803"/>
    <lineage>
        <taxon>Bacteria</taxon>
        <taxon>Pseudomonadati</taxon>
        <taxon>Myxococcota</taxon>
        <taxon>Polyangia</taxon>
        <taxon>Nannocystales</taxon>
        <taxon>Nannocystaceae</taxon>
        <taxon>Enhygromyxa</taxon>
    </lineage>
</organism>
<evidence type="ECO:0000313" key="3">
    <source>
        <dbReference type="Proteomes" id="UP000238823"/>
    </source>
</evidence>